<feature type="compositionally biased region" description="Low complexity" evidence="1">
    <location>
        <begin position="16"/>
        <end position="28"/>
    </location>
</feature>
<evidence type="ECO:0000313" key="3">
    <source>
        <dbReference type="Proteomes" id="UP000238348"/>
    </source>
</evidence>
<reference evidence="2 3" key="1">
    <citation type="submission" date="2015-09" db="EMBL/GenBank/DDBJ databases">
        <title>Sorangium comparison.</title>
        <authorList>
            <person name="Zaburannyi N."/>
            <person name="Bunk B."/>
            <person name="Overmann J."/>
            <person name="Mueller R."/>
        </authorList>
    </citation>
    <scope>NUCLEOTIDE SEQUENCE [LARGE SCALE GENOMIC DNA]</scope>
    <source>
        <strain evidence="2 3">So ce26</strain>
    </source>
</reference>
<feature type="compositionally biased region" description="Low complexity" evidence="1">
    <location>
        <begin position="40"/>
        <end position="53"/>
    </location>
</feature>
<accession>A0A2L0F030</accession>
<dbReference type="AlphaFoldDB" id="A0A2L0F030"/>
<gene>
    <name evidence="2" type="ORF">SOCE26_063880</name>
</gene>
<dbReference type="EMBL" id="CP012673">
    <property type="protein sequence ID" value="AUX44918.1"/>
    <property type="molecule type" value="Genomic_DNA"/>
</dbReference>
<sequence length="299" mass="31459">MPLRSSTRRRTPRGTAGQMMASGAAQGGRVHRPVSADTSARGAAARQGRMRGAPVENGRAGTLSVNADERHLAAGGESGEESRRAAGGRVSRPGGAPGAARRTAAADVVSEATRASRPGVRASTPHWSDPLRRGAAGSEGAPAGRHGSRKFASAPKSSVDAKRSRTVRGLSVDSPRTVGGRSANCRWTVRELSVDGPRTVGGRSADCRWTAPRTPKASRAYRPNGSRSLHSWHSHCQTTRVSVDRRPARSSCAGGPTLAVGRRESRPAARLRRARIPAFIRITSQFHAPLPDDVVTISS</sequence>
<feature type="region of interest" description="Disordered" evidence="1">
    <location>
        <begin position="1"/>
        <end position="180"/>
    </location>
</feature>
<protein>
    <submittedName>
        <fullName evidence="2">Uncharacterized protein</fullName>
    </submittedName>
</protein>
<organism evidence="2 3">
    <name type="scientific">Sorangium cellulosum</name>
    <name type="common">Polyangium cellulosum</name>
    <dbReference type="NCBI Taxonomy" id="56"/>
    <lineage>
        <taxon>Bacteria</taxon>
        <taxon>Pseudomonadati</taxon>
        <taxon>Myxococcota</taxon>
        <taxon>Polyangia</taxon>
        <taxon>Polyangiales</taxon>
        <taxon>Polyangiaceae</taxon>
        <taxon>Sorangium</taxon>
    </lineage>
</organism>
<name>A0A2L0F030_SORCE</name>
<evidence type="ECO:0000256" key="1">
    <source>
        <dbReference type="SAM" id="MobiDB-lite"/>
    </source>
</evidence>
<evidence type="ECO:0000313" key="2">
    <source>
        <dbReference type="EMBL" id="AUX44918.1"/>
    </source>
</evidence>
<feature type="compositionally biased region" description="Low complexity" evidence="1">
    <location>
        <begin position="85"/>
        <end position="106"/>
    </location>
</feature>
<proteinExistence type="predicted"/>
<feature type="compositionally biased region" description="Basic residues" evidence="1">
    <location>
        <begin position="1"/>
        <end position="12"/>
    </location>
</feature>
<feature type="region of interest" description="Disordered" evidence="1">
    <location>
        <begin position="247"/>
        <end position="266"/>
    </location>
</feature>
<dbReference type="Proteomes" id="UP000238348">
    <property type="component" value="Chromosome"/>
</dbReference>